<sequence>MNCIFARSFKDLATRSTRRYYQSLAARINHDPTLKRLSFDYDNPKSKTYKEIQPHKNRPLKIRALQAQAHVSAVVGTRFVKLQEYLTEEYKLNAELLIPLIYTQQRKDMYIEIDHDGVKSSADINTIYRMGLTFYDLQSTLFLLKLSENNRDLNSVIDVAEHRIMKLFKSKEMLNQYVKLKRFGDFIVYDPKICGEKTSARYSFFTALGMLRLSYGDQITSKFLHERVFNGRNGVLELAISNL</sequence>
<dbReference type="AlphaFoldDB" id="A0A9P8TLH8"/>
<dbReference type="EMBL" id="JAEUBG010003235">
    <property type="protein sequence ID" value="KAH3683105.1"/>
    <property type="molecule type" value="Genomic_DNA"/>
</dbReference>
<comment type="caution">
    <text evidence="1">The sequence shown here is derived from an EMBL/GenBank/DDBJ whole genome shotgun (WGS) entry which is preliminary data.</text>
</comment>
<dbReference type="Proteomes" id="UP000774326">
    <property type="component" value="Unassembled WGS sequence"/>
</dbReference>
<evidence type="ECO:0000313" key="1">
    <source>
        <dbReference type="EMBL" id="KAH3683105.1"/>
    </source>
</evidence>
<name>A0A9P8TLH8_WICPI</name>
<proteinExistence type="predicted"/>
<gene>
    <name evidence="1" type="ORF">WICPIJ_005930</name>
</gene>
<organism evidence="1 2">
    <name type="scientific">Wickerhamomyces pijperi</name>
    <name type="common">Yeast</name>
    <name type="synonym">Pichia pijperi</name>
    <dbReference type="NCBI Taxonomy" id="599730"/>
    <lineage>
        <taxon>Eukaryota</taxon>
        <taxon>Fungi</taxon>
        <taxon>Dikarya</taxon>
        <taxon>Ascomycota</taxon>
        <taxon>Saccharomycotina</taxon>
        <taxon>Saccharomycetes</taxon>
        <taxon>Phaffomycetales</taxon>
        <taxon>Wickerhamomycetaceae</taxon>
        <taxon>Wickerhamomyces</taxon>
    </lineage>
</organism>
<accession>A0A9P8TLH8</accession>
<evidence type="ECO:0000313" key="2">
    <source>
        <dbReference type="Proteomes" id="UP000774326"/>
    </source>
</evidence>
<reference evidence="1" key="2">
    <citation type="submission" date="2021-01" db="EMBL/GenBank/DDBJ databases">
        <authorList>
            <person name="Schikora-Tamarit M.A."/>
        </authorList>
    </citation>
    <scope>NUCLEOTIDE SEQUENCE</scope>
    <source>
        <strain evidence="1">CBS2887</strain>
    </source>
</reference>
<keyword evidence="2" id="KW-1185">Reference proteome</keyword>
<reference evidence="1" key="1">
    <citation type="journal article" date="2021" name="Open Biol.">
        <title>Shared evolutionary footprints suggest mitochondrial oxidative damage underlies multiple complex I losses in fungi.</title>
        <authorList>
            <person name="Schikora-Tamarit M.A."/>
            <person name="Marcet-Houben M."/>
            <person name="Nosek J."/>
            <person name="Gabaldon T."/>
        </authorList>
    </citation>
    <scope>NUCLEOTIDE SEQUENCE</scope>
    <source>
        <strain evidence="1">CBS2887</strain>
    </source>
</reference>
<protein>
    <submittedName>
        <fullName evidence="1">Uncharacterized protein</fullName>
    </submittedName>
</protein>
<dbReference type="OrthoDB" id="10524795at2759"/>